<evidence type="ECO:0000256" key="5">
    <source>
        <dbReference type="ARBA" id="ARBA00023136"/>
    </source>
</evidence>
<evidence type="ECO:0000256" key="1">
    <source>
        <dbReference type="ARBA" id="ARBA00004167"/>
    </source>
</evidence>
<name>A0AAW0IH65_MYOGA</name>
<keyword evidence="6" id="KW-1015">Disulfide bond</keyword>
<dbReference type="InterPro" id="IPR024731">
    <property type="entry name" value="NELL2-like_EGF"/>
</dbReference>
<dbReference type="EMBL" id="JBBHLL010000132">
    <property type="protein sequence ID" value="KAK7813717.1"/>
    <property type="molecule type" value="Genomic_DNA"/>
</dbReference>
<dbReference type="Pfam" id="PF02469">
    <property type="entry name" value="Fasciclin"/>
    <property type="match status" value="3"/>
</dbReference>
<keyword evidence="10" id="KW-1185">Reference proteome</keyword>
<evidence type="ECO:0000256" key="7">
    <source>
        <dbReference type="ARBA" id="ARBA00023180"/>
    </source>
</evidence>
<dbReference type="GO" id="GO:0030169">
    <property type="term" value="F:low-density lipoprotein particle binding"/>
    <property type="evidence" value="ECO:0007669"/>
    <property type="project" value="TreeGrafter"/>
</dbReference>
<accession>A0AAW0IH65</accession>
<keyword evidence="7" id="KW-0325">Glycoprotein</keyword>
<keyword evidence="2" id="KW-0245">EGF-like domain</keyword>
<keyword evidence="3" id="KW-0812">Transmembrane</keyword>
<organism evidence="9 10">
    <name type="scientific">Myodes glareolus</name>
    <name type="common">Bank vole</name>
    <name type="synonym">Clethrionomys glareolus</name>
    <dbReference type="NCBI Taxonomy" id="447135"/>
    <lineage>
        <taxon>Eukaryota</taxon>
        <taxon>Metazoa</taxon>
        <taxon>Chordata</taxon>
        <taxon>Craniata</taxon>
        <taxon>Vertebrata</taxon>
        <taxon>Euteleostomi</taxon>
        <taxon>Mammalia</taxon>
        <taxon>Eutheria</taxon>
        <taxon>Euarchontoglires</taxon>
        <taxon>Glires</taxon>
        <taxon>Rodentia</taxon>
        <taxon>Myomorpha</taxon>
        <taxon>Muroidea</taxon>
        <taxon>Cricetidae</taxon>
        <taxon>Arvicolinae</taxon>
        <taxon>Myodes</taxon>
    </lineage>
</organism>
<comment type="subcellular location">
    <subcellularLocation>
        <location evidence="1">Membrane</location>
        <topology evidence="1">Single-pass membrane protein</topology>
    </subcellularLocation>
</comment>
<dbReference type="Pfam" id="PF12947">
    <property type="entry name" value="EGF_3"/>
    <property type="match status" value="1"/>
</dbReference>
<dbReference type="GO" id="GO:0005041">
    <property type="term" value="F:low-density lipoprotein particle receptor activity"/>
    <property type="evidence" value="ECO:0007669"/>
    <property type="project" value="TreeGrafter"/>
</dbReference>
<dbReference type="Proteomes" id="UP001488838">
    <property type="component" value="Unassembled WGS sequence"/>
</dbReference>
<feature type="domain" description="FAS1" evidence="8">
    <location>
        <begin position="131"/>
        <end position="318"/>
    </location>
</feature>
<dbReference type="InterPro" id="IPR000782">
    <property type="entry name" value="FAS1_domain"/>
</dbReference>
<dbReference type="GO" id="GO:0016020">
    <property type="term" value="C:membrane"/>
    <property type="evidence" value="ECO:0007669"/>
    <property type="project" value="UniProtKB-SubCell"/>
</dbReference>
<dbReference type="PANTHER" id="PTHR24038">
    <property type="entry name" value="STABILIN"/>
    <property type="match status" value="1"/>
</dbReference>
<evidence type="ECO:0000256" key="2">
    <source>
        <dbReference type="ARBA" id="ARBA00022536"/>
    </source>
</evidence>
<evidence type="ECO:0000256" key="4">
    <source>
        <dbReference type="ARBA" id="ARBA00022989"/>
    </source>
</evidence>
<evidence type="ECO:0000256" key="6">
    <source>
        <dbReference type="ARBA" id="ARBA00023157"/>
    </source>
</evidence>
<keyword evidence="5" id="KW-0472">Membrane</keyword>
<dbReference type="PROSITE" id="PS50213">
    <property type="entry name" value="FAS1"/>
    <property type="match status" value="2"/>
</dbReference>
<comment type="caution">
    <text evidence="9">The sequence shown here is derived from an EMBL/GenBank/DDBJ whole genome shotgun (WGS) entry which is preliminary data.</text>
</comment>
<reference evidence="9 10" key="1">
    <citation type="journal article" date="2023" name="bioRxiv">
        <title>Conserved and derived expression patterns and positive selection on dental genes reveal complex evolutionary context of ever-growing rodent molars.</title>
        <authorList>
            <person name="Calamari Z.T."/>
            <person name="Song A."/>
            <person name="Cohen E."/>
            <person name="Akter M."/>
            <person name="Roy R.D."/>
            <person name="Hallikas O."/>
            <person name="Christensen M.M."/>
            <person name="Li P."/>
            <person name="Marangoni P."/>
            <person name="Jernvall J."/>
            <person name="Klein O.D."/>
        </authorList>
    </citation>
    <scope>NUCLEOTIDE SEQUENCE [LARGE SCALE GENOMIC DNA]</scope>
    <source>
        <strain evidence="9">V071</strain>
    </source>
</reference>
<dbReference type="AlphaFoldDB" id="A0AAW0IH65"/>
<dbReference type="PANTHER" id="PTHR24038:SF0">
    <property type="entry name" value="STABILIN-2"/>
    <property type="match status" value="1"/>
</dbReference>
<proteinExistence type="predicted"/>
<sequence length="595" mass="65481">MKNNGGCSPFATCTHTGQDERICTCKQNYTGDGFICRGSIYGVTLSLPAVNPMSQMAESPGCHEKSKTYPGKTYPGKLLWPGKGVVSRLRPPETPGFGSALQGVALHITRDLGKKMIRTAVLTELNVVEDVRSTEHELPKNPTTSQYFFQLQEHAVRELAGPGPFTVFAPSSASFNQESRIKDWDAQGLMSQVLRYHVVACQQLLLENLKVRAATSGRCCPHPPDGRLPLPSDSSSDNSQLLSDFCNHNKYVLTAHEPSDSAPDDERWLCGEGVCAGSHVFAVFVGLQGTVYINNKAKVLSSDIISTNGVIHIIDRLLSPQNLIITPKDASGRVLQNLTTVAMSHGYTRFSKLIQDSGLLSVISDPIHTPVTVFLPTDKALQALPPEQRDFLFDQDNNDKLKEYLKFHVIRDSRALASDLPRSASWKTLQGSELSVTCGTGRDVGELFLNEQMCRIIQRGLLFDLGVAYGIDCLLTNPTLGGRCDTFTTFNVSGVKQKCFYKPLPFERNREGCRQLCTLVIRLPRCCKGYFLPHCQACCSSHDPAKAESDQTHETQVPEASGLPCVWTDPQDHEKMSVLTVCLRQCCIALDQEAV</sequence>
<dbReference type="Gene3D" id="2.30.180.10">
    <property type="entry name" value="FAS1 domain"/>
    <property type="match status" value="2"/>
</dbReference>
<evidence type="ECO:0000313" key="9">
    <source>
        <dbReference type="EMBL" id="KAK7813717.1"/>
    </source>
</evidence>
<feature type="domain" description="FAS1" evidence="8">
    <location>
        <begin position="334"/>
        <end position="475"/>
    </location>
</feature>
<dbReference type="InterPro" id="IPR036378">
    <property type="entry name" value="FAS1_dom_sf"/>
</dbReference>
<keyword evidence="4" id="KW-1133">Transmembrane helix</keyword>
<protein>
    <recommendedName>
        <fullName evidence="8">FAS1 domain-containing protein</fullName>
    </recommendedName>
</protein>
<evidence type="ECO:0000259" key="8">
    <source>
        <dbReference type="PROSITE" id="PS50213"/>
    </source>
</evidence>
<dbReference type="SMART" id="SM00554">
    <property type="entry name" value="FAS1"/>
    <property type="match status" value="2"/>
</dbReference>
<evidence type="ECO:0000313" key="10">
    <source>
        <dbReference type="Proteomes" id="UP001488838"/>
    </source>
</evidence>
<dbReference type="SUPFAM" id="SSF82153">
    <property type="entry name" value="FAS1 domain"/>
    <property type="match status" value="2"/>
</dbReference>
<evidence type="ECO:0000256" key="3">
    <source>
        <dbReference type="ARBA" id="ARBA00022692"/>
    </source>
</evidence>
<gene>
    <name evidence="9" type="ORF">U0070_001423</name>
</gene>
<dbReference type="FunFam" id="2.10.25.10:FF:000040">
    <property type="entry name" value="Stabilin 2"/>
    <property type="match status" value="1"/>
</dbReference>
<dbReference type="Gene3D" id="2.10.25.10">
    <property type="entry name" value="Laminin"/>
    <property type="match status" value="1"/>
</dbReference>
<dbReference type="FunFam" id="2.30.180.10:FF:000005">
    <property type="entry name" value="Stabilin 2"/>
    <property type="match status" value="1"/>
</dbReference>